<reference evidence="1 2" key="1">
    <citation type="journal article" date="2021" name="Front. Genet.">
        <title>Chromosome-Level Genome Assembly Reveals Significant Gene Expansion in the Toll and IMD Signaling Pathways of Dendrolimus kikuchii.</title>
        <authorList>
            <person name="Zhou J."/>
            <person name="Wu P."/>
            <person name="Xiong Z."/>
            <person name="Liu N."/>
            <person name="Zhao N."/>
            <person name="Ji M."/>
            <person name="Qiu Y."/>
            <person name="Yang B."/>
        </authorList>
    </citation>
    <scope>NUCLEOTIDE SEQUENCE [LARGE SCALE GENOMIC DNA]</scope>
    <source>
        <strain evidence="1">Ann1</strain>
    </source>
</reference>
<keyword evidence="2" id="KW-1185">Reference proteome</keyword>
<accession>A0ACC1CU19</accession>
<proteinExistence type="predicted"/>
<sequence>MRRSNKFRKINRNNDTDFFDHINSMPSRLSTVTPNIFVGELYIDEPDSYNNGVQIIELNSTTSSVSSAEESLEYNGSQAWSYASDDAFKELEETFRINKKARERRRLINQSQFNNINSPESDEENINDFFIGSTLDQTFSDDVIINHETNCFTIINKRILVSETSSEDDRTDGENLKTSEFAKQIDWCDNKYTEETTAYTDTDDIEKRTVWIYSFKNKNLLTEDAFEFVNISVKDTGSSSCTEDVEEPIVDANRCRVGSPIPPVYIPKLNLCPTLSTVTEITESAKPISSNDTESSVDEVPKQNPNNWFADENQSARRNSYNHEKSTNINNWMTLSHRERRRICLSTNSDVFIEKKDKTLQKAGFSAKSNSSVVSRRDSEVTNVRDSQVHNVSRILDVSSILSPKSVENNSTIINIDDDKIHSGTFEETIGKGDIKYKESDRMKNRPSININPQVVDKKNITEPIENLESNNWIFAENVEKQTAAFNYELDQVIPFSNNDDMTFRTSSASDRLWARNMSLLKPAKWTEFLPITETVPSLTLSLSSTSYVEKSWARRFIQIFRCCK</sequence>
<dbReference type="EMBL" id="CM034402">
    <property type="protein sequence ID" value="KAJ0175041.1"/>
    <property type="molecule type" value="Genomic_DNA"/>
</dbReference>
<evidence type="ECO:0000313" key="2">
    <source>
        <dbReference type="Proteomes" id="UP000824533"/>
    </source>
</evidence>
<organism evidence="1 2">
    <name type="scientific">Dendrolimus kikuchii</name>
    <dbReference type="NCBI Taxonomy" id="765133"/>
    <lineage>
        <taxon>Eukaryota</taxon>
        <taxon>Metazoa</taxon>
        <taxon>Ecdysozoa</taxon>
        <taxon>Arthropoda</taxon>
        <taxon>Hexapoda</taxon>
        <taxon>Insecta</taxon>
        <taxon>Pterygota</taxon>
        <taxon>Neoptera</taxon>
        <taxon>Endopterygota</taxon>
        <taxon>Lepidoptera</taxon>
        <taxon>Glossata</taxon>
        <taxon>Ditrysia</taxon>
        <taxon>Bombycoidea</taxon>
        <taxon>Lasiocampidae</taxon>
        <taxon>Dendrolimus</taxon>
    </lineage>
</organism>
<dbReference type="Proteomes" id="UP000824533">
    <property type="component" value="Linkage Group LG16"/>
</dbReference>
<evidence type="ECO:0000313" key="1">
    <source>
        <dbReference type="EMBL" id="KAJ0175041.1"/>
    </source>
</evidence>
<name>A0ACC1CU19_9NEOP</name>
<gene>
    <name evidence="1" type="ORF">K1T71_009182</name>
</gene>
<protein>
    <submittedName>
        <fullName evidence="1">Uncharacterized protein</fullName>
    </submittedName>
</protein>
<comment type="caution">
    <text evidence="1">The sequence shown here is derived from an EMBL/GenBank/DDBJ whole genome shotgun (WGS) entry which is preliminary data.</text>
</comment>